<evidence type="ECO:0000256" key="1">
    <source>
        <dbReference type="ARBA" id="ARBA00012513"/>
    </source>
</evidence>
<organism evidence="8 9">
    <name type="scientific">Streptomyces griseoruber</name>
    <dbReference type="NCBI Taxonomy" id="1943"/>
    <lineage>
        <taxon>Bacteria</taxon>
        <taxon>Bacillati</taxon>
        <taxon>Actinomycetota</taxon>
        <taxon>Actinomycetes</taxon>
        <taxon>Kitasatosporales</taxon>
        <taxon>Streptomycetaceae</taxon>
        <taxon>Streptomyces</taxon>
    </lineage>
</organism>
<dbReference type="PANTHER" id="PTHR43289:SF6">
    <property type="entry name" value="SERINE_THREONINE-PROTEIN KINASE NEKL-3"/>
    <property type="match status" value="1"/>
</dbReference>
<evidence type="ECO:0000256" key="5">
    <source>
        <dbReference type="ARBA" id="ARBA00022777"/>
    </source>
</evidence>
<gene>
    <name evidence="8" type="ORF">AQJ64_41260</name>
</gene>
<evidence type="ECO:0000256" key="4">
    <source>
        <dbReference type="ARBA" id="ARBA00022741"/>
    </source>
</evidence>
<evidence type="ECO:0000256" key="2">
    <source>
        <dbReference type="ARBA" id="ARBA00022527"/>
    </source>
</evidence>
<name>A0A101SKP7_9ACTN</name>
<keyword evidence="6" id="KW-0067">ATP-binding</keyword>
<evidence type="ECO:0000256" key="6">
    <source>
        <dbReference type="ARBA" id="ARBA00022840"/>
    </source>
</evidence>
<dbReference type="RefSeq" id="WP_055633467.1">
    <property type="nucleotide sequence ID" value="NZ_KQ948787.1"/>
</dbReference>
<dbReference type="Proteomes" id="UP000052982">
    <property type="component" value="Unassembled WGS sequence"/>
</dbReference>
<dbReference type="EC" id="2.7.11.1" evidence="1"/>
<feature type="domain" description="Protein kinase" evidence="7">
    <location>
        <begin position="7"/>
        <end position="377"/>
    </location>
</feature>
<evidence type="ECO:0000313" key="9">
    <source>
        <dbReference type="Proteomes" id="UP000052982"/>
    </source>
</evidence>
<accession>A0A101SKP7</accession>
<sequence>MAGRGRFKRIEQLPGGGYGAVWRAINLETDDAVVMKFPLDTLDMSSGSEDRRRFEREARYQSSLKHPGIMPIIAMNLKRENPFFVMPLAQGSLQDLLKYGPLPESEAIGITIEVLYALEHAHEQGVLHRDLKPANLLSLDGRWVISDFGLCRQVTSESTTITQANSAIGSFAYMAPEQFDNAHEVDETADIYSMGQIMYHCLTGEIPFPRARIGKLDVKFRYLVSRCVAEEPADRYQSVAEFRHELELITAPQAELASPTVQANELKARALDGDTESIDALLRLLLDSADDEVFIKEFTPSLPQVLLTQMAADHPLDFERMVRVYDEYSEGGHPFAYADDIADFFARVLVAAKHSRPVRHLSLKRIMIVGASHHRYYVGEVFAREVSRLTAPEDISHVADILREDPGSANFMGSYLRNYSLPRVILRALD</sequence>
<dbReference type="EMBL" id="LMWW01000074">
    <property type="protein sequence ID" value="KUN75652.1"/>
    <property type="molecule type" value="Genomic_DNA"/>
</dbReference>
<dbReference type="OrthoDB" id="7061676at2"/>
<keyword evidence="4" id="KW-0547">Nucleotide-binding</keyword>
<dbReference type="InterPro" id="IPR000719">
    <property type="entry name" value="Prot_kinase_dom"/>
</dbReference>
<dbReference type="GO" id="GO:0005524">
    <property type="term" value="F:ATP binding"/>
    <property type="evidence" value="ECO:0007669"/>
    <property type="project" value="UniProtKB-KW"/>
</dbReference>
<evidence type="ECO:0000256" key="3">
    <source>
        <dbReference type="ARBA" id="ARBA00022679"/>
    </source>
</evidence>
<evidence type="ECO:0000259" key="7">
    <source>
        <dbReference type="PROSITE" id="PS50011"/>
    </source>
</evidence>
<keyword evidence="5" id="KW-0418">Kinase</keyword>
<dbReference type="SMART" id="SM00220">
    <property type="entry name" value="S_TKc"/>
    <property type="match status" value="1"/>
</dbReference>
<reference evidence="8 9" key="1">
    <citation type="submission" date="2015-10" db="EMBL/GenBank/DDBJ databases">
        <title>Draft genome sequence of Streptomyces griseoruber DSM 40281, type strain for the species Streptomyces griseoruber.</title>
        <authorList>
            <person name="Ruckert C."/>
            <person name="Winkler A."/>
            <person name="Kalinowski J."/>
            <person name="Kampfer P."/>
            <person name="Glaeser S."/>
        </authorList>
    </citation>
    <scope>NUCLEOTIDE SEQUENCE [LARGE SCALE GENOMIC DNA]</scope>
    <source>
        <strain evidence="8 9">DSM 40281</strain>
    </source>
</reference>
<dbReference type="Gene3D" id="1.10.510.10">
    <property type="entry name" value="Transferase(Phosphotransferase) domain 1"/>
    <property type="match status" value="1"/>
</dbReference>
<keyword evidence="2" id="KW-0723">Serine/threonine-protein kinase</keyword>
<evidence type="ECO:0000313" key="8">
    <source>
        <dbReference type="EMBL" id="KUN75652.1"/>
    </source>
</evidence>
<dbReference type="PANTHER" id="PTHR43289">
    <property type="entry name" value="MITOGEN-ACTIVATED PROTEIN KINASE KINASE KINASE 20-RELATED"/>
    <property type="match status" value="1"/>
</dbReference>
<comment type="caution">
    <text evidence="8">The sequence shown here is derived from an EMBL/GenBank/DDBJ whole genome shotgun (WGS) entry which is preliminary data.</text>
</comment>
<dbReference type="AlphaFoldDB" id="A0A101SKP7"/>
<proteinExistence type="predicted"/>
<dbReference type="Pfam" id="PF00069">
    <property type="entry name" value="Pkinase"/>
    <property type="match status" value="1"/>
</dbReference>
<dbReference type="SUPFAM" id="SSF56112">
    <property type="entry name" value="Protein kinase-like (PK-like)"/>
    <property type="match status" value="1"/>
</dbReference>
<dbReference type="GO" id="GO:0004674">
    <property type="term" value="F:protein serine/threonine kinase activity"/>
    <property type="evidence" value="ECO:0007669"/>
    <property type="project" value="UniProtKB-KW"/>
</dbReference>
<dbReference type="InterPro" id="IPR011009">
    <property type="entry name" value="Kinase-like_dom_sf"/>
</dbReference>
<dbReference type="STRING" id="1943.AQJ64_41260"/>
<dbReference type="CDD" id="cd14014">
    <property type="entry name" value="STKc_PknB_like"/>
    <property type="match status" value="1"/>
</dbReference>
<dbReference type="PROSITE" id="PS50011">
    <property type="entry name" value="PROTEIN_KINASE_DOM"/>
    <property type="match status" value="1"/>
</dbReference>
<keyword evidence="9" id="KW-1185">Reference proteome</keyword>
<protein>
    <recommendedName>
        <fullName evidence="1">non-specific serine/threonine protein kinase</fullName>
        <ecNumber evidence="1">2.7.11.1</ecNumber>
    </recommendedName>
</protein>
<keyword evidence="3" id="KW-0808">Transferase</keyword>